<keyword evidence="3" id="KW-0808">Transferase</keyword>
<dbReference type="InterPro" id="IPR045190">
    <property type="entry name" value="MCCB/AccD1-like"/>
</dbReference>
<feature type="domain" description="Lipoyl-binding" evidence="1">
    <location>
        <begin position="1"/>
        <end position="74"/>
    </location>
</feature>
<dbReference type="InterPro" id="IPR034733">
    <property type="entry name" value="AcCoA_carboxyl_beta"/>
</dbReference>
<dbReference type="InParanoid" id="A0A395JKD6"/>
<keyword evidence="4" id="KW-1185">Reference proteome</keyword>
<dbReference type="SUPFAM" id="SSF52096">
    <property type="entry name" value="ClpP/crotonase"/>
    <property type="match status" value="2"/>
</dbReference>
<protein>
    <submittedName>
        <fullName evidence="3">Acetyl-CoA carboxylase carboxyltransferase component</fullName>
    </submittedName>
</protein>
<dbReference type="Gene3D" id="2.40.50.100">
    <property type="match status" value="1"/>
</dbReference>
<dbReference type="GO" id="GO:1905202">
    <property type="term" value="C:methylcrotonoyl-CoA carboxylase complex"/>
    <property type="evidence" value="ECO:0007669"/>
    <property type="project" value="TreeGrafter"/>
</dbReference>
<dbReference type="EMBL" id="QNRT01000003">
    <property type="protein sequence ID" value="RBP49671.1"/>
    <property type="molecule type" value="Genomic_DNA"/>
</dbReference>
<dbReference type="GO" id="GO:0016740">
    <property type="term" value="F:transferase activity"/>
    <property type="evidence" value="ECO:0007669"/>
    <property type="project" value="UniProtKB-KW"/>
</dbReference>
<gene>
    <name evidence="3" type="ORF">DFR28_10396</name>
</gene>
<dbReference type="Proteomes" id="UP000253083">
    <property type="component" value="Unassembled WGS sequence"/>
</dbReference>
<comment type="caution">
    <text evidence="3">The sequence shown here is derived from an EMBL/GenBank/DDBJ whole genome shotgun (WGS) entry which is preliminary data.</text>
</comment>
<dbReference type="RefSeq" id="WP_113954677.1">
    <property type="nucleotide sequence ID" value="NZ_QNRT01000003.1"/>
</dbReference>
<organism evidence="3 4">
    <name type="scientific">Arenicella xantha</name>
    <dbReference type="NCBI Taxonomy" id="644221"/>
    <lineage>
        <taxon>Bacteria</taxon>
        <taxon>Pseudomonadati</taxon>
        <taxon>Pseudomonadota</taxon>
        <taxon>Gammaproteobacteria</taxon>
        <taxon>Arenicellales</taxon>
        <taxon>Arenicellaceae</taxon>
        <taxon>Arenicella</taxon>
    </lineage>
</organism>
<dbReference type="PANTHER" id="PTHR22855:SF13">
    <property type="entry name" value="METHYLCROTONOYL-COA CARBOXYLASE BETA CHAIN, MITOCHONDRIAL"/>
    <property type="match status" value="1"/>
</dbReference>
<dbReference type="GO" id="GO:0004485">
    <property type="term" value="F:methylcrotonoyl-CoA carboxylase activity"/>
    <property type="evidence" value="ECO:0007669"/>
    <property type="project" value="TreeGrafter"/>
</dbReference>
<evidence type="ECO:0000313" key="4">
    <source>
        <dbReference type="Proteomes" id="UP000253083"/>
    </source>
</evidence>
<evidence type="ECO:0000259" key="1">
    <source>
        <dbReference type="PROSITE" id="PS50968"/>
    </source>
</evidence>
<dbReference type="InterPro" id="IPR029045">
    <property type="entry name" value="ClpP/crotonase-like_dom_sf"/>
</dbReference>
<accession>A0A395JKD6</accession>
<dbReference type="OrthoDB" id="9803706at2"/>
<feature type="domain" description="CoA carboxyltransferase C-terminal" evidence="2">
    <location>
        <begin position="350"/>
        <end position="588"/>
    </location>
</feature>
<proteinExistence type="predicted"/>
<dbReference type="Gene3D" id="3.90.226.10">
    <property type="entry name" value="2-enoyl-CoA Hydratase, Chain A, domain 1"/>
    <property type="match status" value="2"/>
</dbReference>
<evidence type="ECO:0000313" key="3">
    <source>
        <dbReference type="EMBL" id="RBP49671.1"/>
    </source>
</evidence>
<dbReference type="GO" id="GO:0006552">
    <property type="term" value="P:L-leucine catabolic process"/>
    <property type="evidence" value="ECO:0007669"/>
    <property type="project" value="TreeGrafter"/>
</dbReference>
<dbReference type="CDD" id="cd06850">
    <property type="entry name" value="biotinyl_domain"/>
    <property type="match status" value="1"/>
</dbReference>
<dbReference type="InterPro" id="IPR000089">
    <property type="entry name" value="Biotin_lipoyl"/>
</dbReference>
<dbReference type="AlphaFoldDB" id="A0A395JKD6"/>
<evidence type="ECO:0000259" key="2">
    <source>
        <dbReference type="PROSITE" id="PS50989"/>
    </source>
</evidence>
<dbReference type="InterPro" id="IPR011053">
    <property type="entry name" value="Single_hybrid_motif"/>
</dbReference>
<dbReference type="PROSITE" id="PS50989">
    <property type="entry name" value="COA_CT_CTER"/>
    <property type="match status" value="1"/>
</dbReference>
<dbReference type="InterPro" id="IPR011763">
    <property type="entry name" value="COA_CT_C"/>
</dbReference>
<dbReference type="SUPFAM" id="SSF51230">
    <property type="entry name" value="Single hybrid motif"/>
    <property type="match status" value="1"/>
</dbReference>
<dbReference type="PROSITE" id="PS50968">
    <property type="entry name" value="BIOTINYL_LIPOYL"/>
    <property type="match status" value="1"/>
</dbReference>
<dbReference type="Pfam" id="PF01039">
    <property type="entry name" value="Carboxyl_trans"/>
    <property type="match status" value="1"/>
</dbReference>
<reference evidence="3 4" key="1">
    <citation type="submission" date="2018-06" db="EMBL/GenBank/DDBJ databases">
        <title>Genomic Encyclopedia of Type Strains, Phase IV (KMG-IV): sequencing the most valuable type-strain genomes for metagenomic binning, comparative biology and taxonomic classification.</title>
        <authorList>
            <person name="Goeker M."/>
        </authorList>
    </citation>
    <scope>NUCLEOTIDE SEQUENCE [LARGE SCALE GENOMIC DNA]</scope>
    <source>
        <strain evidence="3 4">DSM 24032</strain>
    </source>
</reference>
<name>A0A395JKD6_9GAMM</name>
<dbReference type="PANTHER" id="PTHR22855">
    <property type="entry name" value="ACETYL, PROPIONYL, PYRUVATE, AND GLUTACONYL CARBOXYLASE-RELATED"/>
    <property type="match status" value="1"/>
</dbReference>
<sequence length="588" mass="62760">MSNVTEVPAPLTGTVLEVHIGVGQTVKAGELLVLLESMKVHVRIEAEHSGQVQWVFVANGQNVQRGASLLSIMADQSTTHKADIKQSDKTPHPSIAALAARQALSLDDARADATTKRHAKGYRTARENLSALCDDLDNFQEYGQLAVAAQRNRTDYETLKTSTAADGIITGVAQVNGHSTALIINDYSVLAGTQGFFHHQKLDRMLHVASKQNLPIIMFTEGGGGRPGDTDITTVNSGLHCTSFGTWAGLSGQVPRIAVANGYNFAGNAALFGAADITIATEQSWIGMAGPAMIEGGGLGSFAPKDIGPISIQQTNGVVDIVARDEAHAAELATQVLSYFQAERLDWQAPEQTPLASIMPINRRQTYEVRNIINTLSDTNSWCELKRGYGSGIITGFARIEGQSIGIMANDCTVLGGAIDVAAGEKAAGFMQLCDQFSIPVLTLCDTPGFMVGPDHEGLGAVRRLAELFRVGAQLTVPLWAVVLRKCYGLGAQAMLGGSTHRPNYTLAWPTGEFGPMGLEGAVKLGFSKQLAAEPDTAKREALYQSLLDEQYQRGQAIEVASVLEIDAVIDPTETRQHLASQLANRSL</sequence>
<dbReference type="Pfam" id="PF00364">
    <property type="entry name" value="Biotin_lipoyl"/>
    <property type="match status" value="1"/>
</dbReference>